<evidence type="ECO:0000256" key="2">
    <source>
        <dbReference type="SAM" id="SignalP"/>
    </source>
</evidence>
<keyword evidence="1" id="KW-0812">Transmembrane</keyword>
<proteinExistence type="predicted"/>
<sequence>MATFGNFFVICVLVIVLSCVTCDTPAKDYLFIRHISSTEERQLRKLCDEGDTLVSMRAVSVQMKNGSDFLCHTSRFIGHYWIKLEDFNELVSHRDNTNDLSPTHVILNSEEFIGLQEGRFCRVNLTAPITNCTPLDVVIAGEPAERETSTNATIEILIKFSKYPITASYESLRTYVIILIVVLMCCTFTAVVHVTQKSVSEWQKKLNHQYIFVVDNK</sequence>
<dbReference type="VEuPathDB" id="VectorBase:LLOJ003019"/>
<dbReference type="AlphaFoldDB" id="A0A1B0CF98"/>
<evidence type="ECO:0008006" key="5">
    <source>
        <dbReference type="Google" id="ProtNLM"/>
    </source>
</evidence>
<dbReference type="EnsemblMetazoa" id="LLOJ003019-RA">
    <property type="protein sequence ID" value="LLOJ003019-PA"/>
    <property type="gene ID" value="LLOJ003019"/>
</dbReference>
<dbReference type="RefSeq" id="XP_055691264.1">
    <property type="nucleotide sequence ID" value="XM_055835289.1"/>
</dbReference>
<name>A0A1B0CF98_LUTLO</name>
<evidence type="ECO:0000313" key="4">
    <source>
        <dbReference type="Proteomes" id="UP000092461"/>
    </source>
</evidence>
<evidence type="ECO:0000256" key="1">
    <source>
        <dbReference type="SAM" id="Phobius"/>
    </source>
</evidence>
<dbReference type="VEuPathDB" id="VectorBase:LLONM1_005250"/>
<dbReference type="GeneID" id="129794536"/>
<feature type="signal peptide" evidence="2">
    <location>
        <begin position="1"/>
        <end position="22"/>
    </location>
</feature>
<dbReference type="Proteomes" id="UP000092461">
    <property type="component" value="Unassembled WGS sequence"/>
</dbReference>
<keyword evidence="4" id="KW-1185">Reference proteome</keyword>
<protein>
    <recommendedName>
        <fullName evidence="5">Secreted protein</fullName>
    </recommendedName>
</protein>
<evidence type="ECO:0000313" key="3">
    <source>
        <dbReference type="EnsemblMetazoa" id="LLOJ003019-PA"/>
    </source>
</evidence>
<keyword evidence="1" id="KW-0472">Membrane</keyword>
<keyword evidence="1" id="KW-1133">Transmembrane helix</keyword>
<reference evidence="3" key="1">
    <citation type="submission" date="2020-05" db="UniProtKB">
        <authorList>
            <consortium name="EnsemblMetazoa"/>
        </authorList>
    </citation>
    <scope>IDENTIFICATION</scope>
    <source>
        <strain evidence="3">Jacobina</strain>
    </source>
</reference>
<keyword evidence="2" id="KW-0732">Signal</keyword>
<organism evidence="3 4">
    <name type="scientific">Lutzomyia longipalpis</name>
    <name type="common">Sand fly</name>
    <dbReference type="NCBI Taxonomy" id="7200"/>
    <lineage>
        <taxon>Eukaryota</taxon>
        <taxon>Metazoa</taxon>
        <taxon>Ecdysozoa</taxon>
        <taxon>Arthropoda</taxon>
        <taxon>Hexapoda</taxon>
        <taxon>Insecta</taxon>
        <taxon>Pterygota</taxon>
        <taxon>Neoptera</taxon>
        <taxon>Endopterygota</taxon>
        <taxon>Diptera</taxon>
        <taxon>Nematocera</taxon>
        <taxon>Psychodoidea</taxon>
        <taxon>Psychodidae</taxon>
        <taxon>Lutzomyia</taxon>
        <taxon>Lutzomyia</taxon>
    </lineage>
</organism>
<feature type="transmembrane region" description="Helical" evidence="1">
    <location>
        <begin position="175"/>
        <end position="195"/>
    </location>
</feature>
<dbReference type="EMBL" id="AJWK01009853">
    <property type="status" value="NOT_ANNOTATED_CDS"/>
    <property type="molecule type" value="Genomic_DNA"/>
</dbReference>
<dbReference type="KEGG" id="lll:129794536"/>
<accession>A0A1B0CF98</accession>
<feature type="chain" id="PRO_5008405680" description="Secreted protein" evidence="2">
    <location>
        <begin position="23"/>
        <end position="217"/>
    </location>
</feature>